<reference evidence="3" key="1">
    <citation type="journal article" date="2019" name="Int. J. Syst. Evol. Microbiol.">
        <title>The Global Catalogue of Microorganisms (GCM) 10K type strain sequencing project: providing services to taxonomists for standard genome sequencing and annotation.</title>
        <authorList>
            <consortium name="The Broad Institute Genomics Platform"/>
            <consortium name="The Broad Institute Genome Sequencing Center for Infectious Disease"/>
            <person name="Wu L."/>
            <person name="Ma J."/>
        </authorList>
    </citation>
    <scope>NUCLEOTIDE SEQUENCE [LARGE SCALE GENOMIC DNA]</scope>
    <source>
        <strain evidence="3">CCUG 36956</strain>
    </source>
</reference>
<name>A0ABW2J553_9BURK</name>
<evidence type="ECO:0000256" key="1">
    <source>
        <dbReference type="SAM" id="Phobius"/>
    </source>
</evidence>
<keyword evidence="1" id="KW-0812">Transmembrane</keyword>
<dbReference type="Proteomes" id="UP001596379">
    <property type="component" value="Unassembled WGS sequence"/>
</dbReference>
<keyword evidence="1" id="KW-1133">Transmembrane helix</keyword>
<feature type="transmembrane region" description="Helical" evidence="1">
    <location>
        <begin position="104"/>
        <end position="122"/>
    </location>
</feature>
<organism evidence="2 3">
    <name type="scientific">Herminiimonas aquatilis</name>
    <dbReference type="NCBI Taxonomy" id="345342"/>
    <lineage>
        <taxon>Bacteria</taxon>
        <taxon>Pseudomonadati</taxon>
        <taxon>Pseudomonadota</taxon>
        <taxon>Betaproteobacteria</taxon>
        <taxon>Burkholderiales</taxon>
        <taxon>Oxalobacteraceae</taxon>
        <taxon>Herminiimonas</taxon>
    </lineage>
</organism>
<keyword evidence="1" id="KW-0472">Membrane</keyword>
<dbReference type="EMBL" id="JBHTCC010000001">
    <property type="protein sequence ID" value="MFC7298243.1"/>
    <property type="molecule type" value="Genomic_DNA"/>
</dbReference>
<sequence length="139" mass="15808">MFILLLAVTLLISVGISIAVMQAFAKPLNAILYRIIADEISAAWLKYLKFAILVVGVSSGVRVREFEKYISPSRWDKDAKVVEFTTQRWVLEVYQTAIETLQGIAWMLLVFFMFALIAYVIVRIAETKMGATKDQLEQK</sequence>
<keyword evidence="3" id="KW-1185">Reference proteome</keyword>
<evidence type="ECO:0000313" key="3">
    <source>
        <dbReference type="Proteomes" id="UP001596379"/>
    </source>
</evidence>
<dbReference type="RefSeq" id="WP_382233358.1">
    <property type="nucleotide sequence ID" value="NZ_JBHTCC010000001.1"/>
</dbReference>
<evidence type="ECO:0000313" key="2">
    <source>
        <dbReference type="EMBL" id="MFC7298243.1"/>
    </source>
</evidence>
<proteinExistence type="predicted"/>
<gene>
    <name evidence="2" type="ORF">ACFQO0_07325</name>
</gene>
<protein>
    <submittedName>
        <fullName evidence="2">Uncharacterized protein</fullName>
    </submittedName>
</protein>
<comment type="caution">
    <text evidence="2">The sequence shown here is derived from an EMBL/GenBank/DDBJ whole genome shotgun (WGS) entry which is preliminary data.</text>
</comment>
<accession>A0ABW2J553</accession>